<dbReference type="Proteomes" id="UP000246073">
    <property type="component" value="Unassembled WGS sequence"/>
</dbReference>
<evidence type="ECO:0000313" key="3">
    <source>
        <dbReference type="Proteomes" id="UP000246073"/>
    </source>
</evidence>
<dbReference type="AlphaFoldDB" id="A0A2P9HP97"/>
<feature type="compositionally biased region" description="Low complexity" evidence="1">
    <location>
        <begin position="18"/>
        <end position="27"/>
    </location>
</feature>
<protein>
    <submittedName>
        <fullName evidence="2">Uncharacterized protein</fullName>
    </submittedName>
</protein>
<evidence type="ECO:0000313" key="2">
    <source>
        <dbReference type="EMBL" id="SPL65927.1"/>
    </source>
</evidence>
<feature type="region of interest" description="Disordered" evidence="1">
    <location>
        <begin position="1"/>
        <end position="45"/>
    </location>
</feature>
<reference evidence="3" key="1">
    <citation type="submission" date="2017-12" db="EMBL/GenBank/DDBJ databases">
        <authorList>
            <person name="Diaz M."/>
        </authorList>
    </citation>
    <scope>NUCLEOTIDE SEQUENCE [LARGE SCALE GENOMIC DNA]</scope>
    <source>
        <strain evidence="3">FI11154</strain>
    </source>
</reference>
<dbReference type="EMBL" id="OOFM01000005">
    <property type="protein sequence ID" value="SPL65927.1"/>
    <property type="molecule type" value="Genomic_DNA"/>
</dbReference>
<name>A0A2P9HP97_9HYPH</name>
<organism evidence="2 3">
    <name type="scientific">Ochrobactrum soli</name>
    <dbReference type="NCBI Taxonomy" id="2448455"/>
    <lineage>
        <taxon>Bacteria</taxon>
        <taxon>Pseudomonadati</taxon>
        <taxon>Pseudomonadota</taxon>
        <taxon>Alphaproteobacteria</taxon>
        <taxon>Hyphomicrobiales</taxon>
        <taxon>Brucellaceae</taxon>
        <taxon>Brucella/Ochrobactrum group</taxon>
        <taxon>Ochrobactrum</taxon>
    </lineage>
</organism>
<gene>
    <name evidence="2" type="ORF">OHAE_1794</name>
</gene>
<accession>A0A2P9HP97</accession>
<proteinExistence type="predicted"/>
<sequence>MNDPHGRAPSWLVRCSQRSPSSPVAASRRMRSPRIGSAGAFRPVL</sequence>
<evidence type="ECO:0000256" key="1">
    <source>
        <dbReference type="SAM" id="MobiDB-lite"/>
    </source>
</evidence>